<dbReference type="STRING" id="187868.SAMN05192589_11047"/>
<evidence type="ECO:0000256" key="1">
    <source>
        <dbReference type="SAM" id="SignalP"/>
    </source>
</evidence>
<dbReference type="Proteomes" id="UP000198781">
    <property type="component" value="Unassembled WGS sequence"/>
</dbReference>
<evidence type="ECO:0000313" key="2">
    <source>
        <dbReference type="EMBL" id="SDD88965.1"/>
    </source>
</evidence>
<evidence type="ECO:0008006" key="4">
    <source>
        <dbReference type="Google" id="ProtNLM"/>
    </source>
</evidence>
<proteinExistence type="predicted"/>
<organism evidence="2 3">
    <name type="scientific">Paracidovorax valerianellae</name>
    <dbReference type="NCBI Taxonomy" id="187868"/>
    <lineage>
        <taxon>Bacteria</taxon>
        <taxon>Pseudomonadati</taxon>
        <taxon>Pseudomonadota</taxon>
        <taxon>Betaproteobacteria</taxon>
        <taxon>Burkholderiales</taxon>
        <taxon>Comamonadaceae</taxon>
        <taxon>Paracidovorax</taxon>
    </lineage>
</organism>
<dbReference type="EMBL" id="FMZC01000010">
    <property type="protein sequence ID" value="SDD88965.1"/>
    <property type="molecule type" value="Genomic_DNA"/>
</dbReference>
<reference evidence="2 3" key="1">
    <citation type="submission" date="2016-10" db="EMBL/GenBank/DDBJ databases">
        <authorList>
            <person name="de Groot N.N."/>
        </authorList>
    </citation>
    <scope>NUCLEOTIDE SEQUENCE [LARGE SCALE GENOMIC DNA]</scope>
    <source>
        <strain evidence="2 3">DSM 16619</strain>
    </source>
</reference>
<evidence type="ECO:0000313" key="3">
    <source>
        <dbReference type="Proteomes" id="UP000198781"/>
    </source>
</evidence>
<gene>
    <name evidence="2" type="ORF">SAMN05192589_11047</name>
</gene>
<feature type="chain" id="PRO_5011712388" description="Lipoprotein" evidence="1">
    <location>
        <begin position="30"/>
        <end position="227"/>
    </location>
</feature>
<sequence>MKNPSFSRCRSILRGAAVLVPCLALWACAGKPPVPEWQMNAHGAARKATEAYLSGDARVAQLEWDRARAEVARTGRPDLLARVELMRCAAQVASLVIEPCTGFEALRTDATLEDQAYADYLAGRLDSAGAGRLPEPQRSAWAAGPASLAGMADPLSRLVAAGVWVKTGRETVPMLEAAVDAASAQGWRRPLLAWLTLSAQRAEQRGDGESAAQIRRRLAVMEQGGGR</sequence>
<dbReference type="RefSeq" id="WP_092744662.1">
    <property type="nucleotide sequence ID" value="NZ_FMZC01000010.1"/>
</dbReference>
<dbReference type="AlphaFoldDB" id="A0A1G6YH67"/>
<protein>
    <recommendedName>
        <fullName evidence="4">Lipoprotein</fullName>
    </recommendedName>
</protein>
<name>A0A1G6YH67_9BURK</name>
<dbReference type="OrthoDB" id="8562564at2"/>
<feature type="signal peptide" evidence="1">
    <location>
        <begin position="1"/>
        <end position="29"/>
    </location>
</feature>
<accession>A0A1G6YH67</accession>
<keyword evidence="3" id="KW-1185">Reference proteome</keyword>
<keyword evidence="1" id="KW-0732">Signal</keyword>